<gene>
    <name evidence="1" type="ORF">ETSY2_02430</name>
</gene>
<proteinExistence type="predicted"/>
<dbReference type="AlphaFoldDB" id="W4MFF8"/>
<dbReference type="EMBL" id="AZHX01000098">
    <property type="protein sequence ID" value="ETX08938.1"/>
    <property type="molecule type" value="Genomic_DNA"/>
</dbReference>
<name>W4MFF8_9BACT</name>
<dbReference type="HOGENOM" id="CLU_3197441_0_0_7"/>
<evidence type="ECO:0000313" key="2">
    <source>
        <dbReference type="Proteomes" id="UP000019140"/>
    </source>
</evidence>
<reference evidence="1 2" key="1">
    <citation type="journal article" date="2014" name="Nature">
        <title>An environmental bacterial taxon with a large and distinct metabolic repertoire.</title>
        <authorList>
            <person name="Wilson M.C."/>
            <person name="Mori T."/>
            <person name="Ruckert C."/>
            <person name="Uria A.R."/>
            <person name="Helf M.J."/>
            <person name="Takada K."/>
            <person name="Gernert C."/>
            <person name="Steffens U.A."/>
            <person name="Heycke N."/>
            <person name="Schmitt S."/>
            <person name="Rinke C."/>
            <person name="Helfrich E.J."/>
            <person name="Brachmann A.O."/>
            <person name="Gurgui C."/>
            <person name="Wakimoto T."/>
            <person name="Kracht M."/>
            <person name="Crusemann M."/>
            <person name="Hentschel U."/>
            <person name="Abe I."/>
            <person name="Matsunaga S."/>
            <person name="Kalinowski J."/>
            <person name="Takeyama H."/>
            <person name="Piel J."/>
        </authorList>
    </citation>
    <scope>NUCLEOTIDE SEQUENCE [LARGE SCALE GENOMIC DNA]</scope>
    <source>
        <strain evidence="2">TSY2</strain>
    </source>
</reference>
<evidence type="ECO:0000313" key="1">
    <source>
        <dbReference type="EMBL" id="ETX08938.1"/>
    </source>
</evidence>
<accession>W4MFF8</accession>
<keyword evidence="2" id="KW-1185">Reference proteome</keyword>
<protein>
    <submittedName>
        <fullName evidence="1">Uncharacterized protein</fullName>
    </submittedName>
</protein>
<sequence length="45" mass="4926">MAAPIRVRSVHLTGIELMHMLRNGQLEDGIEQALSAADQFYALAS</sequence>
<dbReference type="Proteomes" id="UP000019140">
    <property type="component" value="Unassembled WGS sequence"/>
</dbReference>
<organism evidence="1 2">
    <name type="scientific">Candidatus Entotheonella gemina</name>
    <dbReference type="NCBI Taxonomy" id="1429439"/>
    <lineage>
        <taxon>Bacteria</taxon>
        <taxon>Pseudomonadati</taxon>
        <taxon>Nitrospinota/Tectimicrobiota group</taxon>
        <taxon>Candidatus Tectimicrobiota</taxon>
        <taxon>Candidatus Entotheonellia</taxon>
        <taxon>Candidatus Entotheonellales</taxon>
        <taxon>Candidatus Entotheonellaceae</taxon>
        <taxon>Candidatus Entotheonella</taxon>
    </lineage>
</organism>
<comment type="caution">
    <text evidence="1">The sequence shown here is derived from an EMBL/GenBank/DDBJ whole genome shotgun (WGS) entry which is preliminary data.</text>
</comment>